<dbReference type="InterPro" id="IPR013783">
    <property type="entry name" value="Ig-like_fold"/>
</dbReference>
<dbReference type="InterPro" id="IPR003961">
    <property type="entry name" value="FN3_dom"/>
</dbReference>
<evidence type="ECO:0000313" key="2">
    <source>
        <dbReference type="EMBL" id="CAE0471462.1"/>
    </source>
</evidence>
<dbReference type="Gene3D" id="2.60.40.10">
    <property type="entry name" value="Immunoglobulins"/>
    <property type="match status" value="1"/>
</dbReference>
<reference evidence="2" key="1">
    <citation type="submission" date="2021-01" db="EMBL/GenBank/DDBJ databases">
        <authorList>
            <person name="Corre E."/>
            <person name="Pelletier E."/>
            <person name="Niang G."/>
            <person name="Scheremetjew M."/>
            <person name="Finn R."/>
            <person name="Kale V."/>
            <person name="Holt S."/>
            <person name="Cochrane G."/>
            <person name="Meng A."/>
            <person name="Brown T."/>
            <person name="Cohen L."/>
        </authorList>
    </citation>
    <scope>NUCLEOTIDE SEQUENCE</scope>
    <source>
        <strain evidence="2">MM31A-1</strain>
    </source>
</reference>
<feature type="domain" description="Fibronectin type-III" evidence="1">
    <location>
        <begin position="8"/>
        <end position="102"/>
    </location>
</feature>
<evidence type="ECO:0000259" key="1">
    <source>
        <dbReference type="PROSITE" id="PS50853"/>
    </source>
</evidence>
<proteinExistence type="predicted"/>
<dbReference type="PROSITE" id="PS50853">
    <property type="entry name" value="FN3"/>
    <property type="match status" value="1"/>
</dbReference>
<organism evidence="2">
    <name type="scientific">Chaetoceros debilis</name>
    <dbReference type="NCBI Taxonomy" id="122233"/>
    <lineage>
        <taxon>Eukaryota</taxon>
        <taxon>Sar</taxon>
        <taxon>Stramenopiles</taxon>
        <taxon>Ochrophyta</taxon>
        <taxon>Bacillariophyta</taxon>
        <taxon>Coscinodiscophyceae</taxon>
        <taxon>Chaetocerotophycidae</taxon>
        <taxon>Chaetocerotales</taxon>
        <taxon>Chaetocerotaceae</taxon>
        <taxon>Chaetoceros</taxon>
    </lineage>
</organism>
<accession>A0A7S3QBR5</accession>
<gene>
    <name evidence="2" type="ORF">CDEB00056_LOCUS16315</name>
</gene>
<protein>
    <recommendedName>
        <fullName evidence="1">Fibronectin type-III domain-containing protein</fullName>
    </recommendedName>
</protein>
<dbReference type="SUPFAM" id="SSF49265">
    <property type="entry name" value="Fibronectin type III"/>
    <property type="match status" value="1"/>
</dbReference>
<dbReference type="AlphaFoldDB" id="A0A7S3QBR5"/>
<dbReference type="EMBL" id="HBIO01021192">
    <property type="protein sequence ID" value="CAE0471462.1"/>
    <property type="molecule type" value="Transcribed_RNA"/>
</dbReference>
<dbReference type="CDD" id="cd00063">
    <property type="entry name" value="FN3"/>
    <property type="match status" value="1"/>
</dbReference>
<name>A0A7S3QBR5_9STRA</name>
<sequence>MSSDSLSAPAKLTFLTAEETSISVEFTPQPEVKYYEMAWKQYPQSWQDAESMTLQNNNDSLITADAIDLLPATTYCVRITPFGGDDKSGPPSPDMIVDTEAVSCTPQSKSCCVVQ</sequence>
<dbReference type="InterPro" id="IPR036116">
    <property type="entry name" value="FN3_sf"/>
</dbReference>